<evidence type="ECO:0000259" key="6">
    <source>
        <dbReference type="Pfam" id="PF02771"/>
    </source>
</evidence>
<accession>A0A383CHS0</accession>
<dbReference type="SUPFAM" id="SSF56645">
    <property type="entry name" value="Acyl-CoA dehydrogenase NM domain-like"/>
    <property type="match status" value="1"/>
</dbReference>
<feature type="domain" description="Acyl-CoA dehydrogenase/oxidase N-terminal" evidence="6">
    <location>
        <begin position="6"/>
        <end position="97"/>
    </location>
</feature>
<keyword evidence="3" id="KW-0285">Flavoprotein</keyword>
<evidence type="ECO:0000256" key="5">
    <source>
        <dbReference type="ARBA" id="ARBA00023002"/>
    </source>
</evidence>
<dbReference type="Gene3D" id="1.10.540.10">
    <property type="entry name" value="Acyl-CoA dehydrogenase/oxidase, N-terminal domain"/>
    <property type="match status" value="1"/>
</dbReference>
<comment type="similarity">
    <text evidence="2">Belongs to the acyl-CoA dehydrogenase family.</text>
</comment>
<keyword evidence="5" id="KW-0560">Oxidoreductase</keyword>
<dbReference type="InterPro" id="IPR013786">
    <property type="entry name" value="AcylCoA_DH/ox_N"/>
</dbReference>
<comment type="cofactor">
    <cofactor evidence="1">
        <name>FAD</name>
        <dbReference type="ChEBI" id="CHEBI:57692"/>
    </cofactor>
</comment>
<dbReference type="PANTHER" id="PTHR43884:SF12">
    <property type="entry name" value="ISOVALERYL-COA DEHYDROGENASE, MITOCHONDRIAL-RELATED"/>
    <property type="match status" value="1"/>
</dbReference>
<reference evidence="7" key="1">
    <citation type="submission" date="2018-05" db="EMBL/GenBank/DDBJ databases">
        <authorList>
            <person name="Lanie J.A."/>
            <person name="Ng W.-L."/>
            <person name="Kazmierczak K.M."/>
            <person name="Andrzejewski T.M."/>
            <person name="Davidsen T.M."/>
            <person name="Wayne K.J."/>
            <person name="Tettelin H."/>
            <person name="Glass J.I."/>
            <person name="Rusch D."/>
            <person name="Podicherti R."/>
            <person name="Tsui H.-C.T."/>
            <person name="Winkler M.E."/>
        </authorList>
    </citation>
    <scope>NUCLEOTIDE SEQUENCE</scope>
</reference>
<dbReference type="FunFam" id="1.10.540.10:FF:000002">
    <property type="entry name" value="Acyl-CoA dehydrogenase FadE19"/>
    <property type="match status" value="1"/>
</dbReference>
<dbReference type="PANTHER" id="PTHR43884">
    <property type="entry name" value="ACYL-COA DEHYDROGENASE"/>
    <property type="match status" value="1"/>
</dbReference>
<sequence length="100" mass="11089">MNCTLTEEQELLQKTARDFAEKYLKPGVIERDEKAEVPLAQMKQLGELGFMGIMVPEEWNGAGMDTVSYALAMEEISRIDASAGVMVSVNNSLVCQIFLD</sequence>
<protein>
    <recommendedName>
        <fullName evidence="6">Acyl-CoA dehydrogenase/oxidase N-terminal domain-containing protein</fullName>
    </recommendedName>
</protein>
<dbReference type="AlphaFoldDB" id="A0A383CHS0"/>
<dbReference type="EMBL" id="UINC01208854">
    <property type="protein sequence ID" value="SVE31609.1"/>
    <property type="molecule type" value="Genomic_DNA"/>
</dbReference>
<dbReference type="InterPro" id="IPR009100">
    <property type="entry name" value="AcylCoA_DH/oxidase_NM_dom_sf"/>
</dbReference>
<gene>
    <name evidence="7" type="ORF">METZ01_LOCUS484463</name>
</gene>
<proteinExistence type="inferred from homology"/>
<feature type="non-terminal residue" evidence="7">
    <location>
        <position position="100"/>
    </location>
</feature>
<dbReference type="InterPro" id="IPR037069">
    <property type="entry name" value="AcylCoA_DH/ox_N_sf"/>
</dbReference>
<evidence type="ECO:0000256" key="3">
    <source>
        <dbReference type="ARBA" id="ARBA00022630"/>
    </source>
</evidence>
<evidence type="ECO:0000256" key="1">
    <source>
        <dbReference type="ARBA" id="ARBA00001974"/>
    </source>
</evidence>
<name>A0A383CHS0_9ZZZZ</name>
<keyword evidence="4" id="KW-0274">FAD</keyword>
<evidence type="ECO:0000256" key="2">
    <source>
        <dbReference type="ARBA" id="ARBA00009347"/>
    </source>
</evidence>
<dbReference type="GO" id="GO:0003995">
    <property type="term" value="F:acyl-CoA dehydrogenase activity"/>
    <property type="evidence" value="ECO:0007669"/>
    <property type="project" value="TreeGrafter"/>
</dbReference>
<evidence type="ECO:0000256" key="4">
    <source>
        <dbReference type="ARBA" id="ARBA00022827"/>
    </source>
</evidence>
<evidence type="ECO:0000313" key="7">
    <source>
        <dbReference type="EMBL" id="SVE31609.1"/>
    </source>
</evidence>
<dbReference type="Pfam" id="PF02771">
    <property type="entry name" value="Acyl-CoA_dh_N"/>
    <property type="match status" value="1"/>
</dbReference>
<organism evidence="7">
    <name type="scientific">marine metagenome</name>
    <dbReference type="NCBI Taxonomy" id="408172"/>
    <lineage>
        <taxon>unclassified sequences</taxon>
        <taxon>metagenomes</taxon>
        <taxon>ecological metagenomes</taxon>
    </lineage>
</organism>
<dbReference type="GO" id="GO:0050660">
    <property type="term" value="F:flavin adenine dinucleotide binding"/>
    <property type="evidence" value="ECO:0007669"/>
    <property type="project" value="InterPro"/>
</dbReference>